<evidence type="ECO:0000313" key="2">
    <source>
        <dbReference type="Proteomes" id="UP001426770"/>
    </source>
</evidence>
<keyword evidence="2" id="KW-1185">Reference proteome</keyword>
<evidence type="ECO:0008006" key="3">
    <source>
        <dbReference type="Google" id="ProtNLM"/>
    </source>
</evidence>
<comment type="caution">
    <text evidence="1">The sequence shown here is derived from an EMBL/GenBank/DDBJ whole genome shotgun (WGS) entry which is preliminary data.</text>
</comment>
<accession>A0ABP9WEF8</accession>
<dbReference type="RefSeq" id="WP_286214131.1">
    <property type="nucleotide sequence ID" value="NZ_AP027736.1"/>
</dbReference>
<name>A0ABP9WEF8_9MICO</name>
<protein>
    <recommendedName>
        <fullName evidence="3">NAD(P)-dependent oxidoreductase</fullName>
    </recommendedName>
</protein>
<proteinExistence type="predicted"/>
<reference evidence="1 2" key="1">
    <citation type="submission" date="2024-02" db="EMBL/GenBank/DDBJ databases">
        <title>Lysinimicrobium sediminis NBRC 112286.</title>
        <authorList>
            <person name="Ichikawa N."/>
            <person name="Katano-Makiyama Y."/>
            <person name="Hidaka K."/>
        </authorList>
    </citation>
    <scope>NUCLEOTIDE SEQUENCE [LARGE SCALE GENOMIC DNA]</scope>
    <source>
        <strain evidence="1 2">NBRC 112286</strain>
    </source>
</reference>
<evidence type="ECO:0000313" key="1">
    <source>
        <dbReference type="EMBL" id="GAA5518229.1"/>
    </source>
</evidence>
<dbReference type="SUPFAM" id="SSF51735">
    <property type="entry name" value="NAD(P)-binding Rossmann-fold domains"/>
    <property type="match status" value="1"/>
</dbReference>
<gene>
    <name evidence="1" type="ORF">Lsed01_00651</name>
</gene>
<dbReference type="EMBL" id="BAABRR010000002">
    <property type="protein sequence ID" value="GAA5518229.1"/>
    <property type="molecule type" value="Genomic_DNA"/>
</dbReference>
<dbReference type="Proteomes" id="UP001426770">
    <property type="component" value="Unassembled WGS sequence"/>
</dbReference>
<dbReference type="Gene3D" id="3.40.50.720">
    <property type="entry name" value="NAD(P)-binding Rossmann-like Domain"/>
    <property type="match status" value="1"/>
</dbReference>
<dbReference type="InterPro" id="IPR036291">
    <property type="entry name" value="NAD(P)-bd_dom_sf"/>
</dbReference>
<organism evidence="1 2">
    <name type="scientific">Demequina sediminis</name>
    <dbReference type="NCBI Taxonomy" id="1930058"/>
    <lineage>
        <taxon>Bacteria</taxon>
        <taxon>Bacillati</taxon>
        <taxon>Actinomycetota</taxon>
        <taxon>Actinomycetes</taxon>
        <taxon>Micrococcales</taxon>
        <taxon>Demequinaceae</taxon>
        <taxon>Demequina</taxon>
    </lineage>
</organism>
<sequence length="256" mass="28685">MTTALIGYTGFVGSNLRAAREYDELYNSANVAEIAGRSFETVVFTAAKAEKWRINQNPDDDVAHIEQLKRTLESIDAERLVLVSTIDVYRDPVGVTEETEPPTDGLHPYGLHRLGLEAFATGQFPSVHIVRLPGLFGPGIKKNVIYDLLHDNNVERIHADGVFQYYDLRWLAEDLDRIIAHNLPLVNLATEPVSTRDVARHAFGRDFDNRPDGMRSGLYDMRSVHAHVWNGHDGYLYGRDAVLDGLAAFVRSERAA</sequence>